<protein>
    <submittedName>
        <fullName evidence="5">Helix-turn-helix domain-containing protein</fullName>
    </submittedName>
</protein>
<dbReference type="Gene3D" id="1.10.10.60">
    <property type="entry name" value="Homeodomain-like"/>
    <property type="match status" value="1"/>
</dbReference>
<evidence type="ECO:0000313" key="5">
    <source>
        <dbReference type="EMBL" id="MFC3053220.1"/>
    </source>
</evidence>
<gene>
    <name evidence="5" type="ORF">ACFOKA_15010</name>
</gene>
<accession>A0ABV7D9B6</accession>
<dbReference type="InterPro" id="IPR009057">
    <property type="entry name" value="Homeodomain-like_sf"/>
</dbReference>
<evidence type="ECO:0000313" key="6">
    <source>
        <dbReference type="Proteomes" id="UP001595444"/>
    </source>
</evidence>
<keyword evidence="3" id="KW-0804">Transcription</keyword>
<comment type="caution">
    <text evidence="5">The sequence shown here is derived from an EMBL/GenBank/DDBJ whole genome shotgun (WGS) entry which is preliminary data.</text>
</comment>
<dbReference type="SMART" id="SM00342">
    <property type="entry name" value="HTH_ARAC"/>
    <property type="match status" value="1"/>
</dbReference>
<evidence type="ECO:0000259" key="4">
    <source>
        <dbReference type="PROSITE" id="PS01124"/>
    </source>
</evidence>
<dbReference type="InterPro" id="IPR018062">
    <property type="entry name" value="HTH_AraC-typ_CS"/>
</dbReference>
<dbReference type="PANTHER" id="PTHR11019:SF159">
    <property type="entry name" value="TRANSCRIPTIONAL REGULATOR-RELATED"/>
    <property type="match status" value="1"/>
</dbReference>
<dbReference type="Proteomes" id="UP001595444">
    <property type="component" value="Unassembled WGS sequence"/>
</dbReference>
<dbReference type="Pfam" id="PF12833">
    <property type="entry name" value="HTH_18"/>
    <property type="match status" value="1"/>
</dbReference>
<dbReference type="InterPro" id="IPR018060">
    <property type="entry name" value="HTH_AraC"/>
</dbReference>
<sequence length="105" mass="12211">MRLIALSSLFISIVLRANQITRRVPRGRTFLHTRSFTRHFRQEMKVSFLTWRHLMRLHEALPRLSLGEKVSTVAYDLGYNSLSGFSAIFIRIFGIAPSKGTWLDF</sequence>
<organism evidence="5 6">
    <name type="scientific">Kordiimonas pumila</name>
    <dbReference type="NCBI Taxonomy" id="2161677"/>
    <lineage>
        <taxon>Bacteria</taxon>
        <taxon>Pseudomonadati</taxon>
        <taxon>Pseudomonadota</taxon>
        <taxon>Alphaproteobacteria</taxon>
        <taxon>Kordiimonadales</taxon>
        <taxon>Kordiimonadaceae</taxon>
        <taxon>Kordiimonas</taxon>
    </lineage>
</organism>
<keyword evidence="6" id="KW-1185">Reference proteome</keyword>
<dbReference type="PROSITE" id="PS01124">
    <property type="entry name" value="HTH_ARAC_FAMILY_2"/>
    <property type="match status" value="1"/>
</dbReference>
<evidence type="ECO:0000256" key="2">
    <source>
        <dbReference type="ARBA" id="ARBA00023125"/>
    </source>
</evidence>
<name>A0ABV7D9B6_9PROT</name>
<dbReference type="PROSITE" id="PS00041">
    <property type="entry name" value="HTH_ARAC_FAMILY_1"/>
    <property type="match status" value="1"/>
</dbReference>
<evidence type="ECO:0000256" key="3">
    <source>
        <dbReference type="ARBA" id="ARBA00023163"/>
    </source>
</evidence>
<proteinExistence type="predicted"/>
<reference evidence="6" key="1">
    <citation type="journal article" date="2019" name="Int. J. Syst. Evol. Microbiol.">
        <title>The Global Catalogue of Microorganisms (GCM) 10K type strain sequencing project: providing services to taxonomists for standard genome sequencing and annotation.</title>
        <authorList>
            <consortium name="The Broad Institute Genomics Platform"/>
            <consortium name="The Broad Institute Genome Sequencing Center for Infectious Disease"/>
            <person name="Wu L."/>
            <person name="Ma J."/>
        </authorList>
    </citation>
    <scope>NUCLEOTIDE SEQUENCE [LARGE SCALE GENOMIC DNA]</scope>
    <source>
        <strain evidence="6">KCTC 62164</strain>
    </source>
</reference>
<keyword evidence="2" id="KW-0238">DNA-binding</keyword>
<keyword evidence="1" id="KW-0805">Transcription regulation</keyword>
<dbReference type="RefSeq" id="WP_194212911.1">
    <property type="nucleotide sequence ID" value="NZ_CP061205.1"/>
</dbReference>
<evidence type="ECO:0000256" key="1">
    <source>
        <dbReference type="ARBA" id="ARBA00023015"/>
    </source>
</evidence>
<feature type="domain" description="HTH araC/xylS-type" evidence="4">
    <location>
        <begin position="34"/>
        <end position="103"/>
    </location>
</feature>
<dbReference type="EMBL" id="JBHRSL010000012">
    <property type="protein sequence ID" value="MFC3053220.1"/>
    <property type="molecule type" value="Genomic_DNA"/>
</dbReference>
<dbReference type="SUPFAM" id="SSF46689">
    <property type="entry name" value="Homeodomain-like"/>
    <property type="match status" value="1"/>
</dbReference>
<dbReference type="PANTHER" id="PTHR11019">
    <property type="entry name" value="HTH-TYPE TRANSCRIPTIONAL REGULATOR NIMR"/>
    <property type="match status" value="1"/>
</dbReference>